<dbReference type="KEGG" id="taer:GT409_03240"/>
<dbReference type="EMBL" id="CP047593">
    <property type="protein sequence ID" value="QHI68509.1"/>
    <property type="molecule type" value="Genomic_DNA"/>
</dbReference>
<feature type="region of interest" description="Disordered" evidence="3">
    <location>
        <begin position="189"/>
        <end position="217"/>
    </location>
</feature>
<dbReference type="InterPro" id="IPR005632">
    <property type="entry name" value="Chaperone_Skp"/>
</dbReference>
<dbReference type="GO" id="GO:0005829">
    <property type="term" value="C:cytosol"/>
    <property type="evidence" value="ECO:0007669"/>
    <property type="project" value="TreeGrafter"/>
</dbReference>
<evidence type="ECO:0000313" key="6">
    <source>
        <dbReference type="Proteomes" id="UP000464954"/>
    </source>
</evidence>
<feature type="chain" id="PRO_5026660705" description="OmpH family outer membrane protein" evidence="4">
    <location>
        <begin position="21"/>
        <end position="217"/>
    </location>
</feature>
<evidence type="ECO:0000256" key="2">
    <source>
        <dbReference type="ARBA" id="ARBA00022729"/>
    </source>
</evidence>
<gene>
    <name evidence="5" type="ORF">GT409_03240</name>
</gene>
<dbReference type="Proteomes" id="UP000464954">
    <property type="component" value="Chromosome"/>
</dbReference>
<sequence length="217" mass="24875">MKKILWSIITLMLVCGTVSAEERIVFVDLERVFNEFYKTRLAKSKMEAQQKDSDTERQAMVDEMTQISEDVDRLKKEARDVTLSQEIRDGKRILYEERLIDLRSKEQEIKEFTDRRKQQAQMQVSRMSQTLMDEIRETVVEYAKQEGLQAVIDSSTRRAAVGVFIYTHPDVDITETVLTMLNSKQPDLQNGEALLSDGESLLGTVDAEGAAESNETE</sequence>
<organism evidence="5 6">
    <name type="scientific">Tichowtungia aerotolerans</name>
    <dbReference type="NCBI Taxonomy" id="2697043"/>
    <lineage>
        <taxon>Bacteria</taxon>
        <taxon>Pseudomonadati</taxon>
        <taxon>Kiritimatiellota</taxon>
        <taxon>Tichowtungiia</taxon>
        <taxon>Tichowtungiales</taxon>
        <taxon>Tichowtungiaceae</taxon>
        <taxon>Tichowtungia</taxon>
    </lineage>
</organism>
<dbReference type="SMART" id="SM00935">
    <property type="entry name" value="OmpH"/>
    <property type="match status" value="1"/>
</dbReference>
<evidence type="ECO:0000256" key="3">
    <source>
        <dbReference type="SAM" id="MobiDB-lite"/>
    </source>
</evidence>
<dbReference type="InterPro" id="IPR024930">
    <property type="entry name" value="Skp_dom_sf"/>
</dbReference>
<dbReference type="Pfam" id="PF03938">
    <property type="entry name" value="OmpH"/>
    <property type="match status" value="1"/>
</dbReference>
<name>A0A6P1M131_9BACT</name>
<comment type="similarity">
    <text evidence="1">Belongs to the Skp family.</text>
</comment>
<dbReference type="PANTHER" id="PTHR35089">
    <property type="entry name" value="CHAPERONE PROTEIN SKP"/>
    <property type="match status" value="1"/>
</dbReference>
<keyword evidence="6" id="KW-1185">Reference proteome</keyword>
<dbReference type="Gene3D" id="3.30.910.20">
    <property type="entry name" value="Skp domain"/>
    <property type="match status" value="1"/>
</dbReference>
<proteinExistence type="inferred from homology"/>
<evidence type="ECO:0000256" key="4">
    <source>
        <dbReference type="SAM" id="SignalP"/>
    </source>
</evidence>
<keyword evidence="2 4" id="KW-0732">Signal</keyword>
<protein>
    <recommendedName>
        <fullName evidence="7">OmpH family outer membrane protein</fullName>
    </recommendedName>
</protein>
<dbReference type="SUPFAM" id="SSF111384">
    <property type="entry name" value="OmpH-like"/>
    <property type="match status" value="1"/>
</dbReference>
<evidence type="ECO:0008006" key="7">
    <source>
        <dbReference type="Google" id="ProtNLM"/>
    </source>
</evidence>
<dbReference type="PANTHER" id="PTHR35089:SF1">
    <property type="entry name" value="CHAPERONE PROTEIN SKP"/>
    <property type="match status" value="1"/>
</dbReference>
<dbReference type="GO" id="GO:0051082">
    <property type="term" value="F:unfolded protein binding"/>
    <property type="evidence" value="ECO:0007669"/>
    <property type="project" value="InterPro"/>
</dbReference>
<reference evidence="5 6" key="1">
    <citation type="submission" date="2020-01" db="EMBL/GenBank/DDBJ databases">
        <title>Ponticoccus aerotolerans gen. nov., sp. nov., an anaerobic bacterium and proposal of Ponticoccusceae fam. nov., Ponticoccusles ord. nov. and Ponticoccuse classis nov. in the phylum Kiritimatiellaeota.</title>
        <authorList>
            <person name="Zhou L.Y."/>
            <person name="Du Z.J."/>
        </authorList>
    </citation>
    <scope>NUCLEOTIDE SEQUENCE [LARGE SCALE GENOMIC DNA]</scope>
    <source>
        <strain evidence="5 6">S-5007</strain>
    </source>
</reference>
<accession>A0A6P1M131</accession>
<dbReference type="AlphaFoldDB" id="A0A6P1M131"/>
<evidence type="ECO:0000256" key="1">
    <source>
        <dbReference type="ARBA" id="ARBA00009091"/>
    </source>
</evidence>
<dbReference type="GO" id="GO:0050821">
    <property type="term" value="P:protein stabilization"/>
    <property type="evidence" value="ECO:0007669"/>
    <property type="project" value="TreeGrafter"/>
</dbReference>
<evidence type="ECO:0000313" key="5">
    <source>
        <dbReference type="EMBL" id="QHI68509.1"/>
    </source>
</evidence>
<feature type="signal peptide" evidence="4">
    <location>
        <begin position="1"/>
        <end position="20"/>
    </location>
</feature>
<dbReference type="RefSeq" id="WP_160626900.1">
    <property type="nucleotide sequence ID" value="NZ_CP047593.1"/>
</dbReference>